<dbReference type="Proteomes" id="UP001472677">
    <property type="component" value="Unassembled WGS sequence"/>
</dbReference>
<evidence type="ECO:0000259" key="1">
    <source>
        <dbReference type="Pfam" id="PF07727"/>
    </source>
</evidence>
<evidence type="ECO:0000313" key="2">
    <source>
        <dbReference type="EMBL" id="KAK8584419.1"/>
    </source>
</evidence>
<dbReference type="Pfam" id="PF07727">
    <property type="entry name" value="RVT_2"/>
    <property type="match status" value="1"/>
</dbReference>
<dbReference type="EMBL" id="JBBPBM010000005">
    <property type="protein sequence ID" value="KAK8584419.1"/>
    <property type="molecule type" value="Genomic_DNA"/>
</dbReference>
<feature type="domain" description="Reverse transcriptase Ty1/copia-type" evidence="1">
    <location>
        <begin position="7"/>
        <end position="87"/>
    </location>
</feature>
<dbReference type="InterPro" id="IPR013103">
    <property type="entry name" value="RVT_2"/>
</dbReference>
<name>A0ABR2FRD4_9ROSI</name>
<sequence length="189" mass="21535">MIMKSGKMDVKTAFLNGKLEEDVNMTQPEGFVTPENAGKVCKLQRSIYGLKQASRSWNLRFNDAIKEFGFIRNEDEPCVYKKFSGSIVSFLILITRRGHIFPPKGRKRSGRFNAILGAILKQFQVDDIQNPPGQQLWHRPGQSWPKIFRQAKAANCPARTTNQSPAEIPAEAGLDKKYKVECDWIIIFF</sequence>
<evidence type="ECO:0000313" key="3">
    <source>
        <dbReference type="Proteomes" id="UP001472677"/>
    </source>
</evidence>
<protein>
    <recommendedName>
        <fullName evidence="1">Reverse transcriptase Ty1/copia-type domain-containing protein</fullName>
    </recommendedName>
</protein>
<accession>A0ABR2FRD4</accession>
<comment type="caution">
    <text evidence="2">The sequence shown here is derived from an EMBL/GenBank/DDBJ whole genome shotgun (WGS) entry which is preliminary data.</text>
</comment>
<keyword evidence="3" id="KW-1185">Reference proteome</keyword>
<proteinExistence type="predicted"/>
<gene>
    <name evidence="2" type="ORF">V6N12_068663</name>
</gene>
<organism evidence="2 3">
    <name type="scientific">Hibiscus sabdariffa</name>
    <name type="common">roselle</name>
    <dbReference type="NCBI Taxonomy" id="183260"/>
    <lineage>
        <taxon>Eukaryota</taxon>
        <taxon>Viridiplantae</taxon>
        <taxon>Streptophyta</taxon>
        <taxon>Embryophyta</taxon>
        <taxon>Tracheophyta</taxon>
        <taxon>Spermatophyta</taxon>
        <taxon>Magnoliopsida</taxon>
        <taxon>eudicotyledons</taxon>
        <taxon>Gunneridae</taxon>
        <taxon>Pentapetalae</taxon>
        <taxon>rosids</taxon>
        <taxon>malvids</taxon>
        <taxon>Malvales</taxon>
        <taxon>Malvaceae</taxon>
        <taxon>Malvoideae</taxon>
        <taxon>Hibiscus</taxon>
    </lineage>
</organism>
<reference evidence="2 3" key="1">
    <citation type="journal article" date="2024" name="G3 (Bethesda)">
        <title>Genome assembly of Hibiscus sabdariffa L. provides insights into metabolisms of medicinal natural products.</title>
        <authorList>
            <person name="Kim T."/>
        </authorList>
    </citation>
    <scope>NUCLEOTIDE SEQUENCE [LARGE SCALE GENOMIC DNA]</scope>
    <source>
        <strain evidence="2">TK-2024</strain>
        <tissue evidence="2">Old leaves</tissue>
    </source>
</reference>